<comment type="caution">
    <text evidence="2">The sequence shown here is derived from an EMBL/GenBank/DDBJ whole genome shotgun (WGS) entry which is preliminary data.</text>
</comment>
<evidence type="ECO:0000313" key="3">
    <source>
        <dbReference type="Proteomes" id="UP000244083"/>
    </source>
</evidence>
<dbReference type="PROSITE" id="PS50943">
    <property type="entry name" value="HTH_CROC1"/>
    <property type="match status" value="1"/>
</dbReference>
<dbReference type="InterPro" id="IPR010982">
    <property type="entry name" value="Lambda_DNA-bd_dom_sf"/>
</dbReference>
<dbReference type="GO" id="GO:0003677">
    <property type="term" value="F:DNA binding"/>
    <property type="evidence" value="ECO:0007669"/>
    <property type="project" value="InterPro"/>
</dbReference>
<organism evidence="2 3">
    <name type="scientific">Limosilactobacillus reuteri</name>
    <name type="common">Lactobacillus reuteri</name>
    <dbReference type="NCBI Taxonomy" id="1598"/>
    <lineage>
        <taxon>Bacteria</taxon>
        <taxon>Bacillati</taxon>
        <taxon>Bacillota</taxon>
        <taxon>Bacilli</taxon>
        <taxon>Lactobacillales</taxon>
        <taxon>Lactobacillaceae</taxon>
        <taxon>Limosilactobacillus</taxon>
    </lineage>
</organism>
<dbReference type="Gene3D" id="1.10.260.40">
    <property type="entry name" value="lambda repressor-like DNA-binding domains"/>
    <property type="match status" value="1"/>
</dbReference>
<proteinExistence type="predicted"/>
<protein>
    <recommendedName>
        <fullName evidence="1">HTH cro/C1-type domain-containing protein</fullName>
    </recommendedName>
</protein>
<dbReference type="SMART" id="SM00530">
    <property type="entry name" value="HTH_XRE"/>
    <property type="match status" value="1"/>
</dbReference>
<dbReference type="CDD" id="cd00093">
    <property type="entry name" value="HTH_XRE"/>
    <property type="match status" value="1"/>
</dbReference>
<sequence length="276" mass="31520">MLKIDNNSCLLLKNDISLSIEKGCYKVIRNRLKELMDERGLKASRIANDIDNLSRNTINATVSNKGKMIQLETVNALCQYLGVTPNDFFEYLPFDVNVSIDADTEPIVSTSYVNNEIVSAEETYIKPFYLNLYLTKVGNNHLSGESKKTFELSVISSEKIKFSTAPEFGNNNFVMYTPNLKVVLGNPPTKDNMGSQKESFLNFWNKELTPGFRKVIQENIQDAVLKYISDFCSNNQWIEFNDIISINFRFDDFDSNYSELENGIVVIEKDTDELPF</sequence>
<name>A0A2T5Q614_LIMRT</name>
<dbReference type="AlphaFoldDB" id="A0A2T5Q614"/>
<gene>
    <name evidence="2" type="ORF">DB325_00645</name>
</gene>
<accession>A0A2T5Q614</accession>
<feature type="domain" description="HTH cro/C1-type" evidence="1">
    <location>
        <begin position="32"/>
        <end position="88"/>
    </location>
</feature>
<evidence type="ECO:0000259" key="1">
    <source>
        <dbReference type="PROSITE" id="PS50943"/>
    </source>
</evidence>
<dbReference type="SUPFAM" id="SSF47413">
    <property type="entry name" value="lambda repressor-like DNA-binding domains"/>
    <property type="match status" value="1"/>
</dbReference>
<dbReference type="InterPro" id="IPR001387">
    <property type="entry name" value="Cro/C1-type_HTH"/>
</dbReference>
<reference evidence="3" key="1">
    <citation type="submission" date="2018-04" db="EMBL/GenBank/DDBJ databases">
        <title>Draft Genome Sequences of 10 Lactobacillus Species from 22 Commercial Probiotic Products.</title>
        <authorList>
            <person name="Gangiredla J."/>
            <person name="Barnaba T.J."/>
            <person name="Mammel M.K."/>
            <person name="Lacher D.W."/>
            <person name="Elkins C.A."/>
            <person name="Lampel K.A."/>
            <person name="Whitehouse C.A."/>
            <person name="Tartera C."/>
        </authorList>
    </citation>
    <scope>NUCLEOTIDE SEQUENCE [LARGE SCALE GENOMIC DNA]</scope>
    <source>
        <strain evidence="3">DS12_10</strain>
    </source>
</reference>
<dbReference type="Pfam" id="PF13443">
    <property type="entry name" value="HTH_26"/>
    <property type="match status" value="1"/>
</dbReference>
<dbReference type="EMBL" id="QAZN01000001">
    <property type="protein sequence ID" value="PTV05246.1"/>
    <property type="molecule type" value="Genomic_DNA"/>
</dbReference>
<evidence type="ECO:0000313" key="2">
    <source>
        <dbReference type="EMBL" id="PTV05246.1"/>
    </source>
</evidence>
<dbReference type="Proteomes" id="UP000244083">
    <property type="component" value="Unassembled WGS sequence"/>
</dbReference>
<dbReference type="RefSeq" id="WP_107720613.1">
    <property type="nucleotide sequence ID" value="NZ_CP049760.1"/>
</dbReference>